<organism evidence="1 2">
    <name type="scientific">Elysia crispata</name>
    <name type="common">lettuce slug</name>
    <dbReference type="NCBI Taxonomy" id="231223"/>
    <lineage>
        <taxon>Eukaryota</taxon>
        <taxon>Metazoa</taxon>
        <taxon>Spiralia</taxon>
        <taxon>Lophotrochozoa</taxon>
        <taxon>Mollusca</taxon>
        <taxon>Gastropoda</taxon>
        <taxon>Heterobranchia</taxon>
        <taxon>Euthyneura</taxon>
        <taxon>Panpulmonata</taxon>
        <taxon>Sacoglossa</taxon>
        <taxon>Placobranchoidea</taxon>
        <taxon>Plakobranchidae</taxon>
        <taxon>Elysia</taxon>
    </lineage>
</organism>
<comment type="caution">
    <text evidence="1">The sequence shown here is derived from an EMBL/GenBank/DDBJ whole genome shotgun (WGS) entry which is preliminary data.</text>
</comment>
<name>A0AAE0ZSV9_9GAST</name>
<dbReference type="Proteomes" id="UP001283361">
    <property type="component" value="Unassembled WGS sequence"/>
</dbReference>
<gene>
    <name evidence="1" type="ORF">RRG08_055571</name>
</gene>
<dbReference type="AlphaFoldDB" id="A0AAE0ZSV9"/>
<keyword evidence="2" id="KW-1185">Reference proteome</keyword>
<proteinExistence type="predicted"/>
<dbReference type="EMBL" id="JAWDGP010003415">
    <property type="protein sequence ID" value="KAK3774426.1"/>
    <property type="molecule type" value="Genomic_DNA"/>
</dbReference>
<evidence type="ECO:0000313" key="1">
    <source>
        <dbReference type="EMBL" id="KAK3774426.1"/>
    </source>
</evidence>
<sequence>MDAFLGFNGAEIAHPKVPCDSLKYLAGLSADVRMQSKAEMDFISEKCKAFLHATDLFQSQSTVAVKAWSKLESLQFSFGSCGVSMREASKYFPEDLPLKDKLALQDRYCQAVYAVSEKVDKYMTPDGQPGIEFLH</sequence>
<reference evidence="1" key="1">
    <citation type="journal article" date="2023" name="G3 (Bethesda)">
        <title>A reference genome for the long-term kleptoplast-retaining sea slug Elysia crispata morphotype clarki.</title>
        <authorList>
            <person name="Eastman K.E."/>
            <person name="Pendleton A.L."/>
            <person name="Shaikh M.A."/>
            <person name="Suttiyut T."/>
            <person name="Ogas R."/>
            <person name="Tomko P."/>
            <person name="Gavelis G."/>
            <person name="Widhalm J.R."/>
            <person name="Wisecaver J.H."/>
        </authorList>
    </citation>
    <scope>NUCLEOTIDE SEQUENCE</scope>
    <source>
        <strain evidence="1">ECLA1</strain>
    </source>
</reference>
<protein>
    <submittedName>
        <fullName evidence="1">Uncharacterized protein</fullName>
    </submittedName>
</protein>
<evidence type="ECO:0000313" key="2">
    <source>
        <dbReference type="Proteomes" id="UP001283361"/>
    </source>
</evidence>
<accession>A0AAE0ZSV9</accession>